<keyword evidence="3" id="KW-0520">NAD</keyword>
<dbReference type="RefSeq" id="WP_239128474.1">
    <property type="nucleotide sequence ID" value="NZ_BOOW01000002.1"/>
</dbReference>
<evidence type="ECO:0000259" key="4">
    <source>
        <dbReference type="Pfam" id="PF01370"/>
    </source>
</evidence>
<dbReference type="AlphaFoldDB" id="A0A919RDN9"/>
<accession>A0A919RDN9</accession>
<name>A0A919RDN9_9ACTN</name>
<dbReference type="InterPro" id="IPR001509">
    <property type="entry name" value="Epimerase_deHydtase"/>
</dbReference>
<dbReference type="InterPro" id="IPR036291">
    <property type="entry name" value="NAD(P)-bd_dom_sf"/>
</dbReference>
<dbReference type="PANTHER" id="PTHR43103:SF5">
    <property type="entry name" value="4-EPIMERASE, PUTATIVE (AFU_ORTHOLOGUE AFUA_7G00360)-RELATED"/>
    <property type="match status" value="1"/>
</dbReference>
<comment type="similarity">
    <text evidence="1">Belongs to the NAD(P)-dependent epimerase/dehydratase family.</text>
</comment>
<evidence type="ECO:0000313" key="5">
    <source>
        <dbReference type="EMBL" id="GII89859.1"/>
    </source>
</evidence>
<dbReference type="GO" id="GO:0016491">
    <property type="term" value="F:oxidoreductase activity"/>
    <property type="evidence" value="ECO:0007669"/>
    <property type="project" value="UniProtKB-KW"/>
</dbReference>
<keyword evidence="2" id="KW-0560">Oxidoreductase</keyword>
<dbReference type="Proteomes" id="UP000606172">
    <property type="component" value="Unassembled WGS sequence"/>
</dbReference>
<keyword evidence="6" id="KW-1185">Reference proteome</keyword>
<sequence length="261" mass="28040">MRILMTGAAGRVAAMLRPRLSRPGRTMRLLDITPTSPGDREEAVTADVTDPAAVREAMEGVDAVLHFGGHSLEKPWADILHVNIHGTQVVLEAARQAGVTRVVLASSNHAVGFHPRGEQVPATLPPRPDTYYGVSKAAMEALGSLYHDRFGMDVVALRIGTCDERPPDVRALSTWLSPGDCARLVEAALAATGFHIVWGISANTRRWWSLDEGHTIGYVPRDDAERFAPALIAEHGEPGPAAPAHALLGGEFCVRELGASW</sequence>
<protein>
    <submittedName>
        <fullName evidence="5">NAD-dependent dehydratase</fullName>
    </submittedName>
</protein>
<evidence type="ECO:0000256" key="2">
    <source>
        <dbReference type="ARBA" id="ARBA00023002"/>
    </source>
</evidence>
<comment type="caution">
    <text evidence="5">The sequence shown here is derived from an EMBL/GenBank/DDBJ whole genome shotgun (WGS) entry which is preliminary data.</text>
</comment>
<dbReference type="SUPFAM" id="SSF51735">
    <property type="entry name" value="NAD(P)-binding Rossmann-fold domains"/>
    <property type="match status" value="1"/>
</dbReference>
<dbReference type="Pfam" id="PF01370">
    <property type="entry name" value="Epimerase"/>
    <property type="match status" value="1"/>
</dbReference>
<dbReference type="Gene3D" id="3.40.50.720">
    <property type="entry name" value="NAD(P)-binding Rossmann-like Domain"/>
    <property type="match status" value="1"/>
</dbReference>
<reference evidence="5" key="1">
    <citation type="submission" date="2021-01" db="EMBL/GenBank/DDBJ databases">
        <title>Whole genome shotgun sequence of Sinosporangium siamense NBRC 109515.</title>
        <authorList>
            <person name="Komaki H."/>
            <person name="Tamura T."/>
        </authorList>
    </citation>
    <scope>NUCLEOTIDE SEQUENCE</scope>
    <source>
        <strain evidence="5">NBRC 109515</strain>
    </source>
</reference>
<evidence type="ECO:0000256" key="1">
    <source>
        <dbReference type="ARBA" id="ARBA00007637"/>
    </source>
</evidence>
<evidence type="ECO:0000313" key="6">
    <source>
        <dbReference type="Proteomes" id="UP000606172"/>
    </source>
</evidence>
<proteinExistence type="inferred from homology"/>
<evidence type="ECO:0000256" key="3">
    <source>
        <dbReference type="ARBA" id="ARBA00023027"/>
    </source>
</evidence>
<dbReference type="EMBL" id="BOOW01000002">
    <property type="protein sequence ID" value="GII89859.1"/>
    <property type="molecule type" value="Genomic_DNA"/>
</dbReference>
<gene>
    <name evidence="5" type="ORF">Ssi02_00900</name>
</gene>
<dbReference type="PANTHER" id="PTHR43103">
    <property type="entry name" value="NUCLEOSIDE-DIPHOSPHATE-SUGAR EPIMERASE"/>
    <property type="match status" value="1"/>
</dbReference>
<organism evidence="5 6">
    <name type="scientific">Sinosporangium siamense</name>
    <dbReference type="NCBI Taxonomy" id="1367973"/>
    <lineage>
        <taxon>Bacteria</taxon>
        <taxon>Bacillati</taxon>
        <taxon>Actinomycetota</taxon>
        <taxon>Actinomycetes</taxon>
        <taxon>Streptosporangiales</taxon>
        <taxon>Streptosporangiaceae</taxon>
        <taxon>Sinosporangium</taxon>
    </lineage>
</organism>
<feature type="domain" description="NAD-dependent epimerase/dehydratase" evidence="4">
    <location>
        <begin position="3"/>
        <end position="160"/>
    </location>
</feature>